<evidence type="ECO:0000313" key="1">
    <source>
        <dbReference type="EMBL" id="PSJ06891.1"/>
    </source>
</evidence>
<protein>
    <submittedName>
        <fullName evidence="1">Uncharacterized protein</fullName>
    </submittedName>
</protein>
<reference evidence="1 2" key="1">
    <citation type="journal article" date="2018" name="Environ. Microbiol.">
        <title>Ecological and genomic features of two widespread freshwater picocyanobacteria.</title>
        <authorList>
            <person name="Cabello-Yeves P.J."/>
            <person name="Picazo A."/>
            <person name="Camacho A."/>
            <person name="Callieri C."/>
            <person name="Rosselli R."/>
            <person name="Roda-Garcia J.J."/>
            <person name="Coutinho F.H."/>
            <person name="Rodriguez-Valera F."/>
        </authorList>
    </citation>
    <scope>NUCLEOTIDE SEQUENCE [LARGE SCALE GENOMIC DNA]</scope>
    <source>
        <strain evidence="1 2">Tous</strain>
    </source>
</reference>
<gene>
    <name evidence="1" type="ORF">C7K55_02710</name>
</gene>
<dbReference type="RefSeq" id="WP_106501863.1">
    <property type="nucleotide sequence ID" value="NZ_PXXO01000002.1"/>
</dbReference>
<dbReference type="Proteomes" id="UP000243002">
    <property type="component" value="Unassembled WGS sequence"/>
</dbReference>
<dbReference type="AlphaFoldDB" id="A0A2P7N0E6"/>
<evidence type="ECO:0000313" key="2">
    <source>
        <dbReference type="Proteomes" id="UP000243002"/>
    </source>
</evidence>
<accession>A0A2P7N0E6</accession>
<dbReference type="EMBL" id="PXXO01000002">
    <property type="protein sequence ID" value="PSJ06891.1"/>
    <property type="molecule type" value="Genomic_DNA"/>
</dbReference>
<sequence length="148" mass="16445">MDTSPPAWLPETAARTYPGWVQRKAVTLCKRDQKRGGSSNVQEYRIAIHNAVVASGGLDHWTGEQLDWHLIGTYDNREAEAGSGAHKKLYALLPTIDHHSNLPEPNFVICAWRTNDAKHDMTPEELVEFCRRVIAHAEAKTASVADCG</sequence>
<organism evidence="1 2">
    <name type="scientific">Cyanobium usitatum str. Tous</name>
    <dbReference type="NCBI Taxonomy" id="2116684"/>
    <lineage>
        <taxon>Bacteria</taxon>
        <taxon>Bacillati</taxon>
        <taxon>Cyanobacteriota</taxon>
        <taxon>Cyanophyceae</taxon>
        <taxon>Synechococcales</taxon>
        <taxon>Prochlorococcaceae</taxon>
        <taxon>Cyanobium</taxon>
    </lineage>
</organism>
<comment type="caution">
    <text evidence="1">The sequence shown here is derived from an EMBL/GenBank/DDBJ whole genome shotgun (WGS) entry which is preliminary data.</text>
</comment>
<proteinExistence type="predicted"/>
<keyword evidence="2" id="KW-1185">Reference proteome</keyword>
<name>A0A2P7N0E6_9CYAN</name>
<dbReference type="OrthoDB" id="556501at2"/>